<dbReference type="EnsemblMetazoa" id="AFAF000394-RA">
    <property type="protein sequence ID" value="AFAF000394-PA"/>
    <property type="gene ID" value="AFAF000394"/>
</dbReference>
<evidence type="ECO:0000256" key="2">
    <source>
        <dbReference type="SAM" id="Phobius"/>
    </source>
</evidence>
<accession>A0A182Q030</accession>
<keyword evidence="2" id="KW-1133">Transmembrane helix</keyword>
<keyword evidence="4" id="KW-1185">Reference proteome</keyword>
<reference evidence="3" key="2">
    <citation type="submission" date="2020-05" db="UniProtKB">
        <authorList>
            <consortium name="EnsemblMetazoa"/>
        </authorList>
    </citation>
    <scope>IDENTIFICATION</scope>
    <source>
        <strain evidence="3">FAR1</strain>
    </source>
</reference>
<feature type="transmembrane region" description="Helical" evidence="2">
    <location>
        <begin position="450"/>
        <end position="473"/>
    </location>
</feature>
<keyword evidence="2" id="KW-0812">Transmembrane</keyword>
<dbReference type="Proteomes" id="UP000075886">
    <property type="component" value="Unassembled WGS sequence"/>
</dbReference>
<dbReference type="AlphaFoldDB" id="A0A182Q030"/>
<evidence type="ECO:0000256" key="1">
    <source>
        <dbReference type="SAM" id="MobiDB-lite"/>
    </source>
</evidence>
<feature type="compositionally biased region" description="Polar residues" evidence="1">
    <location>
        <begin position="274"/>
        <end position="295"/>
    </location>
</feature>
<evidence type="ECO:0000313" key="3">
    <source>
        <dbReference type="EnsemblMetazoa" id="AFAF000394-PA"/>
    </source>
</evidence>
<protein>
    <submittedName>
        <fullName evidence="3">Uncharacterized protein</fullName>
    </submittedName>
</protein>
<dbReference type="EMBL" id="AXCN02002050">
    <property type="status" value="NOT_ANNOTATED_CDS"/>
    <property type="molecule type" value="Genomic_DNA"/>
</dbReference>
<reference evidence="4" key="1">
    <citation type="submission" date="2014-01" db="EMBL/GenBank/DDBJ databases">
        <title>The Genome Sequence of Anopheles farauti FAR1 (V2).</title>
        <authorList>
            <consortium name="The Broad Institute Genomics Platform"/>
            <person name="Neafsey D.E."/>
            <person name="Besansky N."/>
            <person name="Howell P."/>
            <person name="Walton C."/>
            <person name="Young S.K."/>
            <person name="Zeng Q."/>
            <person name="Gargeya S."/>
            <person name="Fitzgerald M."/>
            <person name="Haas B."/>
            <person name="Abouelleil A."/>
            <person name="Allen A.W."/>
            <person name="Alvarado L."/>
            <person name="Arachchi H.M."/>
            <person name="Berlin A.M."/>
            <person name="Chapman S.B."/>
            <person name="Gainer-Dewar J."/>
            <person name="Goldberg J."/>
            <person name="Griggs A."/>
            <person name="Gujja S."/>
            <person name="Hansen M."/>
            <person name="Howarth C."/>
            <person name="Imamovic A."/>
            <person name="Ireland A."/>
            <person name="Larimer J."/>
            <person name="McCowan C."/>
            <person name="Murphy C."/>
            <person name="Pearson M."/>
            <person name="Poon T.W."/>
            <person name="Priest M."/>
            <person name="Roberts A."/>
            <person name="Saif S."/>
            <person name="Shea T."/>
            <person name="Sisk P."/>
            <person name="Sykes S."/>
            <person name="Wortman J."/>
            <person name="Nusbaum C."/>
            <person name="Birren B."/>
        </authorList>
    </citation>
    <scope>NUCLEOTIDE SEQUENCE [LARGE SCALE GENOMIC DNA]</scope>
    <source>
        <strain evidence="4">FAR1</strain>
    </source>
</reference>
<keyword evidence="2" id="KW-0472">Membrane</keyword>
<feature type="region of interest" description="Disordered" evidence="1">
    <location>
        <begin position="272"/>
        <end position="295"/>
    </location>
</feature>
<feature type="transmembrane region" description="Helical" evidence="2">
    <location>
        <begin position="403"/>
        <end position="430"/>
    </location>
</feature>
<sequence>MYERIRTIVSSSLLGASSTGVEGDSFKPGAVPLFRPFPFAVGSGSPPRAELNVVRRLMFASDAVVNVFSPSRLGPQPADVRRGIVPPVAVYVDGCGMLDRLVIPSNTFAGLRLMYAPVGAVARELPRSPYSFRPDDPLADVFEKRNDLIGMRVERDFPESISSDLRRTWTLLLAITGSFVWITESYDEAIESLWPELGVLGMERVRSGTELCILFRFVLPTPPPPPIPLPPPPPPPATPPLAIVGSVRNVRERVMFSSRRERVLRELVRLRSSGGTKNSPSNSRRSTGPQRSSNSSTIRFKCFSIACDRVRIGLARKIGNEAERFVTFAKLRRFMLEQLLSLFVLQLLQFPRIEVTLLLGPYLFRCVAQFRLLLLLELLHRLAVLPGQHVHVRLERALQLQPLLLELLLLLLFGDRFLTLQIVELLLLLLLQHLQLAQLLLAEQMVVVQLVAVLIAITLLVVVVTCTPSISNLRVRLRVFFFRFCRCSSSLVKLRFAFFTPATAPVAAPFPPAEATPPAAAPPAPVAADVLAVADVALLTNVDVPEAIVPMGDGGSGFSSSKSTEGSGFRRSLGGSLFATVVTSSGGNAFRIATIVKVFCDRRYHHATATGSLVVMVAAASDDGRRTTVMVLVNGRACGTNRTTTVERTDTAVR</sequence>
<organism evidence="3 4">
    <name type="scientific">Anopheles farauti</name>
    <dbReference type="NCBI Taxonomy" id="69004"/>
    <lineage>
        <taxon>Eukaryota</taxon>
        <taxon>Metazoa</taxon>
        <taxon>Ecdysozoa</taxon>
        <taxon>Arthropoda</taxon>
        <taxon>Hexapoda</taxon>
        <taxon>Insecta</taxon>
        <taxon>Pterygota</taxon>
        <taxon>Neoptera</taxon>
        <taxon>Endopterygota</taxon>
        <taxon>Diptera</taxon>
        <taxon>Nematocera</taxon>
        <taxon>Culicoidea</taxon>
        <taxon>Culicidae</taxon>
        <taxon>Anophelinae</taxon>
        <taxon>Anopheles</taxon>
    </lineage>
</organism>
<name>A0A182Q030_9DIPT</name>
<dbReference type="VEuPathDB" id="VectorBase:AFAF000394"/>
<proteinExistence type="predicted"/>
<evidence type="ECO:0000313" key="4">
    <source>
        <dbReference type="Proteomes" id="UP000075886"/>
    </source>
</evidence>